<reference evidence="3 4" key="1">
    <citation type="journal article" date="2024" name="Science">
        <title>Giant polyketide synthase enzymes in the biosynthesis of giant marine polyether toxins.</title>
        <authorList>
            <person name="Fallon T.R."/>
            <person name="Shende V.V."/>
            <person name="Wierzbicki I.H."/>
            <person name="Pendleton A.L."/>
            <person name="Watervoot N.F."/>
            <person name="Auber R.P."/>
            <person name="Gonzalez D.J."/>
            <person name="Wisecaver J.H."/>
            <person name="Moore B.S."/>
        </authorList>
    </citation>
    <scope>NUCLEOTIDE SEQUENCE [LARGE SCALE GENOMIC DNA]</scope>
    <source>
        <strain evidence="3 4">12B1</strain>
    </source>
</reference>
<dbReference type="Gene3D" id="3.40.50.300">
    <property type="entry name" value="P-loop containing nucleotide triphosphate hydrolases"/>
    <property type="match status" value="1"/>
</dbReference>
<evidence type="ECO:0000313" key="3">
    <source>
        <dbReference type="EMBL" id="KAL1524901.1"/>
    </source>
</evidence>
<feature type="region of interest" description="Disordered" evidence="1">
    <location>
        <begin position="405"/>
        <end position="429"/>
    </location>
</feature>
<protein>
    <recommendedName>
        <fullName evidence="5">Sulfotransferase</fullName>
    </recommendedName>
</protein>
<dbReference type="AlphaFoldDB" id="A0AB34JS16"/>
<dbReference type="PANTHER" id="PTHR15723:SF0">
    <property type="entry name" value="CARBOHYDRATE SULFOTRANSFERASE 15"/>
    <property type="match status" value="1"/>
</dbReference>
<evidence type="ECO:0000256" key="2">
    <source>
        <dbReference type="SAM" id="SignalP"/>
    </source>
</evidence>
<dbReference type="PANTHER" id="PTHR15723">
    <property type="entry name" value="CARBOHYDRATE SULFOTRANSFERASE 15"/>
    <property type="match status" value="1"/>
</dbReference>
<organism evidence="3 4">
    <name type="scientific">Prymnesium parvum</name>
    <name type="common">Toxic golden alga</name>
    <dbReference type="NCBI Taxonomy" id="97485"/>
    <lineage>
        <taxon>Eukaryota</taxon>
        <taxon>Haptista</taxon>
        <taxon>Haptophyta</taxon>
        <taxon>Prymnesiophyceae</taxon>
        <taxon>Prymnesiales</taxon>
        <taxon>Prymnesiaceae</taxon>
        <taxon>Prymnesium</taxon>
    </lineage>
</organism>
<dbReference type="InterPro" id="IPR027417">
    <property type="entry name" value="P-loop_NTPase"/>
</dbReference>
<dbReference type="GO" id="GO:0019319">
    <property type="term" value="P:hexose biosynthetic process"/>
    <property type="evidence" value="ECO:0007669"/>
    <property type="project" value="TreeGrafter"/>
</dbReference>
<accession>A0AB34JS16</accession>
<evidence type="ECO:0000256" key="1">
    <source>
        <dbReference type="SAM" id="MobiDB-lite"/>
    </source>
</evidence>
<dbReference type="EMBL" id="JBGBPQ010000004">
    <property type="protein sequence ID" value="KAL1524901.1"/>
    <property type="molecule type" value="Genomic_DNA"/>
</dbReference>
<feature type="signal peptide" evidence="2">
    <location>
        <begin position="1"/>
        <end position="24"/>
    </location>
</feature>
<comment type="caution">
    <text evidence="3">The sequence shown here is derived from an EMBL/GenBank/DDBJ whole genome shotgun (WGS) entry which is preliminary data.</text>
</comment>
<dbReference type="Proteomes" id="UP001515480">
    <property type="component" value="Unassembled WGS sequence"/>
</dbReference>
<evidence type="ECO:0000313" key="4">
    <source>
        <dbReference type="Proteomes" id="UP001515480"/>
    </source>
</evidence>
<dbReference type="SUPFAM" id="SSF52540">
    <property type="entry name" value="P-loop containing nucleoside triphosphate hydrolases"/>
    <property type="match status" value="1"/>
</dbReference>
<dbReference type="InterPro" id="IPR052654">
    <property type="entry name" value="CS_Sulfotransferase"/>
</dbReference>
<feature type="compositionally biased region" description="Low complexity" evidence="1">
    <location>
        <begin position="36"/>
        <end position="51"/>
    </location>
</feature>
<name>A0AB34JS16_PRYPA</name>
<evidence type="ECO:0008006" key="5">
    <source>
        <dbReference type="Google" id="ProtNLM"/>
    </source>
</evidence>
<dbReference type="GO" id="GO:0050659">
    <property type="term" value="F:N-acetylgalactosamine 4-sulfate 6-O-sulfotransferase activity"/>
    <property type="evidence" value="ECO:0007669"/>
    <property type="project" value="TreeGrafter"/>
</dbReference>
<keyword evidence="4" id="KW-1185">Reference proteome</keyword>
<keyword evidence="2" id="KW-0732">Signal</keyword>
<gene>
    <name evidence="3" type="ORF">AB1Y20_019779</name>
</gene>
<sequence length="429" mass="48159">MRPPALLLPAAPALLLAAYLLLRGAPPPPPRRITLSSAATPPSPASAFRRPTPLPAVRAAAAAYFPAMFDGTPTALPNAFLEGDANPCWRVGAQKHCLPAFLLLGVYQAGVRDLYCRLLRHPGVARRPASSPSYYSQVRPDWPSYVRGMHDSVDAGRLIGEASAVTFHFIWVHQEKFNQPYVEAMGRFWRECNARTNAQKLEVPHRDCMARRMPEAREADAAMARKAGLPMHPDKGAVAQERTFNVPQLMRAAYGERSPLLIVMLRLPWRRMHSAFWNYVHYRNRFGASAEGESKWAAESVAAFRRCEANFTTDQCALSFESLTRENEEVFYHCDQLIKGMYHVFMPRWKQEFSRILALRAEQYYSSTRQVLERVIDFLGLQPPANRSGWSELLSPAKQVAGYRPKDAAAPLKRHPTCTDGVAKREGGS</sequence>
<feature type="chain" id="PRO_5044243139" description="Sulfotransferase" evidence="2">
    <location>
        <begin position="25"/>
        <end position="429"/>
    </location>
</feature>
<proteinExistence type="predicted"/>
<feature type="region of interest" description="Disordered" evidence="1">
    <location>
        <begin position="31"/>
        <end position="51"/>
    </location>
</feature>